<reference evidence="1 2" key="1">
    <citation type="journal article" date="2014" name="Genome Biol. Evol.">
        <title>The genome of the myxosporean Thelohanellus kitauei shows adaptations to nutrient acquisition within its fish host.</title>
        <authorList>
            <person name="Yang Y."/>
            <person name="Xiong J."/>
            <person name="Zhou Z."/>
            <person name="Huo F."/>
            <person name="Miao W."/>
            <person name="Ran C."/>
            <person name="Liu Y."/>
            <person name="Zhang J."/>
            <person name="Feng J."/>
            <person name="Wang M."/>
            <person name="Wang M."/>
            <person name="Wang L."/>
            <person name="Yao B."/>
        </authorList>
    </citation>
    <scope>NUCLEOTIDE SEQUENCE [LARGE SCALE GENOMIC DNA]</scope>
    <source>
        <strain evidence="1">Wuqing</strain>
    </source>
</reference>
<organism evidence="1 2">
    <name type="scientific">Thelohanellus kitauei</name>
    <name type="common">Myxosporean</name>
    <dbReference type="NCBI Taxonomy" id="669202"/>
    <lineage>
        <taxon>Eukaryota</taxon>
        <taxon>Metazoa</taxon>
        <taxon>Cnidaria</taxon>
        <taxon>Myxozoa</taxon>
        <taxon>Myxosporea</taxon>
        <taxon>Bivalvulida</taxon>
        <taxon>Platysporina</taxon>
        <taxon>Myxobolidae</taxon>
        <taxon>Thelohanellus</taxon>
    </lineage>
</organism>
<protein>
    <submittedName>
        <fullName evidence="1">Uncharacterized protein</fullName>
    </submittedName>
</protein>
<accession>A0A0C2IXA9</accession>
<dbReference type="Proteomes" id="UP000031668">
    <property type="component" value="Unassembled WGS sequence"/>
</dbReference>
<gene>
    <name evidence="1" type="ORF">RF11_09851</name>
</gene>
<comment type="caution">
    <text evidence="1">The sequence shown here is derived from an EMBL/GenBank/DDBJ whole genome shotgun (WGS) entry which is preliminary data.</text>
</comment>
<sequence>MNEEYDELLLHCEVRWLPKGKVCQIFGHKNIIYLFLSETDELQTEQEYILNDEWLNDLALLGDTMSHLKYGVYSQSTSTKKNIKRFIVSGKTGKSSEVV</sequence>
<keyword evidence="2" id="KW-1185">Reference proteome</keyword>
<evidence type="ECO:0000313" key="1">
    <source>
        <dbReference type="EMBL" id="KII69984.1"/>
    </source>
</evidence>
<dbReference type="AlphaFoldDB" id="A0A0C2IXA9"/>
<proteinExistence type="predicted"/>
<dbReference type="EMBL" id="JWZT01002222">
    <property type="protein sequence ID" value="KII69984.1"/>
    <property type="molecule type" value="Genomic_DNA"/>
</dbReference>
<evidence type="ECO:0000313" key="2">
    <source>
        <dbReference type="Proteomes" id="UP000031668"/>
    </source>
</evidence>
<name>A0A0C2IXA9_THEKT</name>